<evidence type="ECO:0000313" key="2">
    <source>
        <dbReference type="Proteomes" id="UP000807353"/>
    </source>
</evidence>
<accession>A0A9P5XPM3</accession>
<evidence type="ECO:0000313" key="1">
    <source>
        <dbReference type="EMBL" id="KAF9455268.1"/>
    </source>
</evidence>
<gene>
    <name evidence="1" type="ORF">BDZ94DRAFT_1242371</name>
</gene>
<dbReference type="Proteomes" id="UP000807353">
    <property type="component" value="Unassembled WGS sequence"/>
</dbReference>
<reference evidence="1" key="1">
    <citation type="submission" date="2020-11" db="EMBL/GenBank/DDBJ databases">
        <authorList>
            <consortium name="DOE Joint Genome Institute"/>
            <person name="Ahrendt S."/>
            <person name="Riley R."/>
            <person name="Andreopoulos W."/>
            <person name="Labutti K."/>
            <person name="Pangilinan J."/>
            <person name="Ruiz-Duenas F.J."/>
            <person name="Barrasa J.M."/>
            <person name="Sanchez-Garcia M."/>
            <person name="Camarero S."/>
            <person name="Miyauchi S."/>
            <person name="Serrano A."/>
            <person name="Linde D."/>
            <person name="Babiker R."/>
            <person name="Drula E."/>
            <person name="Ayuso-Fernandez I."/>
            <person name="Pacheco R."/>
            <person name="Padilla G."/>
            <person name="Ferreira P."/>
            <person name="Barriuso J."/>
            <person name="Kellner H."/>
            <person name="Castanera R."/>
            <person name="Alfaro M."/>
            <person name="Ramirez L."/>
            <person name="Pisabarro A.G."/>
            <person name="Kuo A."/>
            <person name="Tritt A."/>
            <person name="Lipzen A."/>
            <person name="He G."/>
            <person name="Yan M."/>
            <person name="Ng V."/>
            <person name="Cullen D."/>
            <person name="Martin F."/>
            <person name="Rosso M.-N."/>
            <person name="Henrissat B."/>
            <person name="Hibbett D."/>
            <person name="Martinez A.T."/>
            <person name="Grigoriev I.V."/>
        </authorList>
    </citation>
    <scope>NUCLEOTIDE SEQUENCE</scope>
    <source>
        <strain evidence="1">CBS 247.69</strain>
    </source>
</reference>
<protein>
    <submittedName>
        <fullName evidence="1">Uncharacterized protein</fullName>
    </submittedName>
</protein>
<comment type="caution">
    <text evidence="1">The sequence shown here is derived from an EMBL/GenBank/DDBJ whole genome shotgun (WGS) entry which is preliminary data.</text>
</comment>
<dbReference type="EMBL" id="MU150831">
    <property type="protein sequence ID" value="KAF9455268.1"/>
    <property type="molecule type" value="Genomic_DNA"/>
</dbReference>
<sequence>MLRVELFLKMEQIAFPCLESLTIEDNHPINTIDMSFGMVYPSYIVPVWGNTPCLRELSLGVNIPLSANDAHTTLQLCTGVVSLKITLGVLGNEHEMPVDEPVNLPFLTRLTIEFYSRGTGKKAWHGVQRRAEAR</sequence>
<keyword evidence="2" id="KW-1185">Reference proteome</keyword>
<dbReference type="AlphaFoldDB" id="A0A9P5XPM3"/>
<name>A0A9P5XPM3_9AGAR</name>
<organism evidence="1 2">
    <name type="scientific">Collybia nuda</name>
    <dbReference type="NCBI Taxonomy" id="64659"/>
    <lineage>
        <taxon>Eukaryota</taxon>
        <taxon>Fungi</taxon>
        <taxon>Dikarya</taxon>
        <taxon>Basidiomycota</taxon>
        <taxon>Agaricomycotina</taxon>
        <taxon>Agaricomycetes</taxon>
        <taxon>Agaricomycetidae</taxon>
        <taxon>Agaricales</taxon>
        <taxon>Tricholomatineae</taxon>
        <taxon>Clitocybaceae</taxon>
        <taxon>Collybia</taxon>
    </lineage>
</organism>
<proteinExistence type="predicted"/>